<dbReference type="GO" id="GO:0043527">
    <property type="term" value="C:tRNA methyltransferase complex"/>
    <property type="evidence" value="ECO:0007669"/>
    <property type="project" value="UniProtKB-ARBA"/>
</dbReference>
<dbReference type="AlphaFoldDB" id="A0A9W7FT53"/>
<keyword evidence="1" id="KW-0808">Transferase</keyword>
<dbReference type="GO" id="GO:0016423">
    <property type="term" value="F:tRNA (guanine) methyltransferase activity"/>
    <property type="evidence" value="ECO:0007669"/>
    <property type="project" value="TreeGrafter"/>
</dbReference>
<dbReference type="GO" id="GO:0030488">
    <property type="term" value="P:tRNA methylation"/>
    <property type="evidence" value="ECO:0007669"/>
    <property type="project" value="TreeGrafter"/>
</dbReference>
<feature type="domain" description="Ribosomal RNA large subunit methyltransferase K/L-like methyltransferase" evidence="2">
    <location>
        <begin position="237"/>
        <end position="367"/>
    </location>
</feature>
<evidence type="ECO:0000256" key="1">
    <source>
        <dbReference type="ARBA" id="ARBA00022603"/>
    </source>
</evidence>
<gene>
    <name evidence="4" type="ORF">TrLO_g1361</name>
</gene>
<name>A0A9W7FT53_9STRA</name>
<dbReference type="InterPro" id="IPR029063">
    <property type="entry name" value="SAM-dependent_MTases_sf"/>
</dbReference>
<comment type="caution">
    <text evidence="4">The sequence shown here is derived from an EMBL/GenBank/DDBJ whole genome shotgun (WGS) entry which is preliminary data.</text>
</comment>
<organism evidence="4 5">
    <name type="scientific">Triparma laevis f. longispina</name>
    <dbReference type="NCBI Taxonomy" id="1714387"/>
    <lineage>
        <taxon>Eukaryota</taxon>
        <taxon>Sar</taxon>
        <taxon>Stramenopiles</taxon>
        <taxon>Ochrophyta</taxon>
        <taxon>Bolidophyceae</taxon>
        <taxon>Parmales</taxon>
        <taxon>Triparmaceae</taxon>
        <taxon>Triparma</taxon>
    </lineage>
</organism>
<dbReference type="SUPFAM" id="SSF53335">
    <property type="entry name" value="S-adenosyl-L-methionine-dependent methyltransferases"/>
    <property type="match status" value="1"/>
</dbReference>
<dbReference type="InterPro" id="IPR004114">
    <property type="entry name" value="THUMP_dom"/>
</dbReference>
<dbReference type="Pfam" id="PF01170">
    <property type="entry name" value="UPF0020"/>
    <property type="match status" value="1"/>
</dbReference>
<dbReference type="OrthoDB" id="47730at2759"/>
<dbReference type="Pfam" id="PF02926">
    <property type="entry name" value="THUMP"/>
    <property type="match status" value="1"/>
</dbReference>
<dbReference type="SUPFAM" id="SSF143437">
    <property type="entry name" value="THUMP domain-like"/>
    <property type="match status" value="1"/>
</dbReference>
<sequence>MPIYIAICLGGLGTYVSDLLLREFSESSDLQILQVDDEVNDETQGHAGCGKIEVETTVDPKLLWSKSRFVMTWLVKLAVVENVKDVEDIHAALTAVGATAITAAVTVLRSHAAIDWSSKEFTSEIQRPMASPLHRSNESSPILYRASCIRSGSSHKFTSLDVSRTVGDCVGKIFPPSSWKASMKDYEVRIMSYVLNEKCWCGISLSNVDQQRNKGNLDSEFRHPHTPPDSTAVVGVRPSTASLLISLCEITFGEIVCDPTCGSGTLLIEGKYEWGDKVQFLGGDIDVDLNQMRMSDNNEVQDCGLSLWDCGRLPVRDRVVDVFVCDPPFGVGCGSAKDAVTLLPKLLRECRRCAVEDGRMVMLLAHRVKELRRVTAPGAVGKWNTGWKIVNERRINLGGMLAYIIELVVTVKIENDGDE</sequence>
<dbReference type="Gene3D" id="3.40.50.150">
    <property type="entry name" value="Vaccinia Virus protein VP39"/>
    <property type="match status" value="1"/>
</dbReference>
<accession>A0A9W7FT53</accession>
<dbReference type="InterPro" id="IPR000241">
    <property type="entry name" value="RlmKL-like_Mtase"/>
</dbReference>
<dbReference type="PANTHER" id="PTHR14911:SF1">
    <property type="entry name" value="THUMP DOMAIN-CONTAINING PROTEIN 2"/>
    <property type="match status" value="1"/>
</dbReference>
<keyword evidence="5" id="KW-1185">Reference proteome</keyword>
<evidence type="ECO:0000259" key="2">
    <source>
        <dbReference type="Pfam" id="PF01170"/>
    </source>
</evidence>
<evidence type="ECO:0000313" key="5">
    <source>
        <dbReference type="Proteomes" id="UP001165122"/>
    </source>
</evidence>
<evidence type="ECO:0000259" key="3">
    <source>
        <dbReference type="Pfam" id="PF02926"/>
    </source>
</evidence>
<evidence type="ECO:0000313" key="4">
    <source>
        <dbReference type="EMBL" id="GMI17862.1"/>
    </source>
</evidence>
<dbReference type="GO" id="GO:0003723">
    <property type="term" value="F:RNA binding"/>
    <property type="evidence" value="ECO:0007669"/>
    <property type="project" value="InterPro"/>
</dbReference>
<dbReference type="Gene3D" id="3.30.2130.30">
    <property type="match status" value="1"/>
</dbReference>
<reference evidence="5" key="1">
    <citation type="journal article" date="2023" name="Commun. Biol.">
        <title>Genome analysis of Parmales, the sister group of diatoms, reveals the evolutionary specialization of diatoms from phago-mixotrophs to photoautotrophs.</title>
        <authorList>
            <person name="Ban H."/>
            <person name="Sato S."/>
            <person name="Yoshikawa S."/>
            <person name="Yamada K."/>
            <person name="Nakamura Y."/>
            <person name="Ichinomiya M."/>
            <person name="Sato N."/>
            <person name="Blanc-Mathieu R."/>
            <person name="Endo H."/>
            <person name="Kuwata A."/>
            <person name="Ogata H."/>
        </authorList>
    </citation>
    <scope>NUCLEOTIDE SEQUENCE [LARGE SCALE GENOMIC DNA]</scope>
    <source>
        <strain evidence="5">NIES 3700</strain>
    </source>
</reference>
<feature type="domain" description="THUMP" evidence="3">
    <location>
        <begin position="150"/>
        <end position="200"/>
    </location>
</feature>
<keyword evidence="1" id="KW-0489">Methyltransferase</keyword>
<dbReference type="PANTHER" id="PTHR14911">
    <property type="entry name" value="THUMP DOMAIN-CONTAINING"/>
    <property type="match status" value="1"/>
</dbReference>
<dbReference type="EMBL" id="BRXW01000310">
    <property type="protein sequence ID" value="GMI17862.1"/>
    <property type="molecule type" value="Genomic_DNA"/>
</dbReference>
<proteinExistence type="predicted"/>
<dbReference type="Proteomes" id="UP001165122">
    <property type="component" value="Unassembled WGS sequence"/>
</dbReference>
<protein>
    <submittedName>
        <fullName evidence="4">Uncharacterized protein</fullName>
    </submittedName>
</protein>